<organism evidence="1 2">
    <name type="scientific">Parvularcula mediterranea</name>
    <dbReference type="NCBI Taxonomy" id="2732508"/>
    <lineage>
        <taxon>Bacteria</taxon>
        <taxon>Pseudomonadati</taxon>
        <taxon>Pseudomonadota</taxon>
        <taxon>Alphaproteobacteria</taxon>
        <taxon>Parvularculales</taxon>
        <taxon>Parvularculaceae</taxon>
        <taxon>Parvularcula</taxon>
    </lineage>
</organism>
<proteinExistence type="predicted"/>
<dbReference type="Pfam" id="PF01244">
    <property type="entry name" value="Peptidase_M19"/>
    <property type="match status" value="1"/>
</dbReference>
<dbReference type="InterPro" id="IPR032466">
    <property type="entry name" value="Metal_Hydrolase"/>
</dbReference>
<reference evidence="1 2" key="1">
    <citation type="submission" date="2020-05" db="EMBL/GenBank/DDBJ databases">
        <title>Parvularcula mediterraneae sp. nov., isolated from polypropylene straw from shallow seawater of the seashore of Laganas in Zakynthos island, Greece.</title>
        <authorList>
            <person name="Szabo I."/>
            <person name="Al-Omari J."/>
            <person name="Rado J."/>
            <person name="Szerdahelyi G.S."/>
        </authorList>
    </citation>
    <scope>NUCLEOTIDE SEQUENCE [LARGE SCALE GENOMIC DNA]</scope>
    <source>
        <strain evidence="1 2">ZS-1/3</strain>
    </source>
</reference>
<sequence>MVQRWPRRTWDSRTERAIYQAQKLAAFAGKDPGVIVVRSWSDLAAHSDYEGWRRQVDHPSDEEFAEEVKRLYQMTEEEYDAYAEANMKGPDFIQWPNCRDGICGSNSGYLHRGQAIHKVPHLAFILGTEGSHALDGDLANIDRLFDVGYRVMGLHHFFDNKLGGSLHGTSGDGLSDFGRAAVERMREKEIIIDVAHSSEQTVRDALAMGAGPFIVSHTGFDGHCSSPRNISDGLMADIAEDGGLIGVGFWEDVTCDASPAGIADAILYGANKFGVDHIALGSDYDGTVTVELDASELAAITQALMDAGMPDDDIRKVMGGNTVRFFLENLPAE</sequence>
<dbReference type="AlphaFoldDB" id="A0A7Y3RNP7"/>
<dbReference type="EMBL" id="JABFCX010000003">
    <property type="protein sequence ID" value="NNU16916.1"/>
    <property type="molecule type" value="Genomic_DNA"/>
</dbReference>
<dbReference type="GO" id="GO:0070573">
    <property type="term" value="F:metallodipeptidase activity"/>
    <property type="evidence" value="ECO:0007669"/>
    <property type="project" value="InterPro"/>
</dbReference>
<protein>
    <recommendedName>
        <fullName evidence="3">Peptidase M19</fullName>
    </recommendedName>
</protein>
<evidence type="ECO:0000313" key="2">
    <source>
        <dbReference type="Proteomes" id="UP000536835"/>
    </source>
</evidence>
<dbReference type="Gene3D" id="3.20.20.140">
    <property type="entry name" value="Metal-dependent hydrolases"/>
    <property type="match status" value="1"/>
</dbReference>
<dbReference type="Proteomes" id="UP000536835">
    <property type="component" value="Unassembled WGS sequence"/>
</dbReference>
<gene>
    <name evidence="1" type="ORF">HK107_11360</name>
</gene>
<dbReference type="GO" id="GO:0006508">
    <property type="term" value="P:proteolysis"/>
    <property type="evidence" value="ECO:0007669"/>
    <property type="project" value="InterPro"/>
</dbReference>
<evidence type="ECO:0000313" key="1">
    <source>
        <dbReference type="EMBL" id="NNU16916.1"/>
    </source>
</evidence>
<keyword evidence="2" id="KW-1185">Reference proteome</keyword>
<dbReference type="PANTHER" id="PTHR10443">
    <property type="entry name" value="MICROSOMAL DIPEPTIDASE"/>
    <property type="match status" value="1"/>
</dbReference>
<dbReference type="InterPro" id="IPR008257">
    <property type="entry name" value="Pept_M19"/>
</dbReference>
<dbReference type="PANTHER" id="PTHR10443:SF12">
    <property type="entry name" value="DIPEPTIDASE"/>
    <property type="match status" value="1"/>
</dbReference>
<dbReference type="PROSITE" id="PS51365">
    <property type="entry name" value="RENAL_DIPEPTIDASE_2"/>
    <property type="match status" value="1"/>
</dbReference>
<name>A0A7Y3RNP7_9PROT</name>
<comment type="caution">
    <text evidence="1">The sequence shown here is derived from an EMBL/GenBank/DDBJ whole genome shotgun (WGS) entry which is preliminary data.</text>
</comment>
<evidence type="ECO:0008006" key="3">
    <source>
        <dbReference type="Google" id="ProtNLM"/>
    </source>
</evidence>
<accession>A0A7Y3RNP7</accession>
<dbReference type="SUPFAM" id="SSF51556">
    <property type="entry name" value="Metallo-dependent hydrolases"/>
    <property type="match status" value="1"/>
</dbReference>